<dbReference type="GeneID" id="40724132"/>
<dbReference type="Proteomes" id="UP000306050">
    <property type="component" value="Chromosome SGRAM_10"/>
</dbReference>
<proteinExistence type="predicted"/>
<evidence type="ECO:0000313" key="3">
    <source>
        <dbReference type="Proteomes" id="UP000306050"/>
    </source>
</evidence>
<protein>
    <submittedName>
        <fullName evidence="2">Uncharacterized protein</fullName>
    </submittedName>
</protein>
<feature type="region of interest" description="Disordered" evidence="1">
    <location>
        <begin position="307"/>
        <end position="360"/>
    </location>
</feature>
<dbReference type="KEGG" id="sgra:EX895_001237"/>
<comment type="caution">
    <text evidence="2">The sequence shown here is derived from an EMBL/GenBank/DDBJ whole genome shotgun (WGS) entry which is preliminary data.</text>
</comment>
<keyword evidence="3" id="KW-1185">Reference proteome</keyword>
<dbReference type="GO" id="GO:0000776">
    <property type="term" value="C:kinetochore"/>
    <property type="evidence" value="ECO:0007669"/>
    <property type="project" value="UniProtKB-KW"/>
</dbReference>
<accession>A0A4V6EUB0</accession>
<evidence type="ECO:0000256" key="1">
    <source>
        <dbReference type="SAM" id="MobiDB-lite"/>
    </source>
</evidence>
<name>A0A4V6EUB0_9BASI</name>
<dbReference type="AlphaFoldDB" id="A0A4V6EUB0"/>
<dbReference type="OrthoDB" id="2274804at2759"/>
<feature type="region of interest" description="Disordered" evidence="1">
    <location>
        <begin position="238"/>
        <end position="261"/>
    </location>
</feature>
<feature type="compositionally biased region" description="Acidic residues" evidence="1">
    <location>
        <begin position="310"/>
        <end position="353"/>
    </location>
</feature>
<gene>
    <name evidence="2" type="ORF">EX895_001237</name>
</gene>
<organism evidence="2 3">
    <name type="scientific">Sporisorium graminicola</name>
    <dbReference type="NCBI Taxonomy" id="280036"/>
    <lineage>
        <taxon>Eukaryota</taxon>
        <taxon>Fungi</taxon>
        <taxon>Dikarya</taxon>
        <taxon>Basidiomycota</taxon>
        <taxon>Ustilaginomycotina</taxon>
        <taxon>Ustilaginomycetes</taxon>
        <taxon>Ustilaginales</taxon>
        <taxon>Ustilaginaceae</taxon>
        <taxon>Sporisorium</taxon>
    </lineage>
</organism>
<feature type="region of interest" description="Disordered" evidence="1">
    <location>
        <begin position="157"/>
        <end position="178"/>
    </location>
</feature>
<dbReference type="EMBL" id="SRRM01000003">
    <property type="protein sequence ID" value="TKY89939.1"/>
    <property type="molecule type" value="Genomic_DNA"/>
</dbReference>
<dbReference type="GO" id="GO:0051382">
    <property type="term" value="P:kinetochore assembly"/>
    <property type="evidence" value="ECO:0007669"/>
    <property type="project" value="InterPro"/>
</dbReference>
<dbReference type="RefSeq" id="XP_029741924.1">
    <property type="nucleotide sequence ID" value="XM_029881836.1"/>
</dbReference>
<evidence type="ECO:0000313" key="2">
    <source>
        <dbReference type="EMBL" id="TKY89939.1"/>
    </source>
</evidence>
<reference evidence="2 3" key="1">
    <citation type="submission" date="2019-05" db="EMBL/GenBank/DDBJ databases">
        <title>Sporisorium graminicola CBS 10092 draft sequencing and annotation.</title>
        <authorList>
            <person name="Solano-Gonzalez S."/>
            <person name="Caddick M.X."/>
            <person name="Darby A."/>
        </authorList>
    </citation>
    <scope>NUCLEOTIDE SEQUENCE [LARGE SCALE GENOMIC DNA]</scope>
    <source>
        <strain evidence="2 3">CBS 10092</strain>
    </source>
</reference>
<dbReference type="GO" id="GO:0005634">
    <property type="term" value="C:nucleus"/>
    <property type="evidence" value="ECO:0007669"/>
    <property type="project" value="UniProtKB-SubCell"/>
</dbReference>
<feature type="compositionally biased region" description="Polar residues" evidence="1">
    <location>
        <begin position="242"/>
        <end position="261"/>
    </location>
</feature>
<sequence length="360" mass="40638">MTVSPLDALLTTFDRHIDSYSAAAAAQRSAASTIAGPSSLNLRRDEVRRIIAPSSTSDGGSSSAASELQLSPLERAIYYEVENRRHTLERKAQELDFWEAYERELADKPMKMPTSSSALERQIMDKKQRLRELEGENRLKVETTRALESSAVIQKVLSTTSPPAKKAKEEGQDGQQQYTSTRKLLNERDDQALGFLRIFNETRAIKLQRVEVKARIREQRLETMKLLENIKTIKADIRNRQLHPSGSAGRQDSDASQDLATVQKVQQVQREINEARSKKELVKGILRGLILESGRDWTKNPSTRTLMLSLDDEDDASDDAFSEDEEEGEEQADADEEEDEKAYDEEVDEDEAIDPLLQDA</sequence>